<keyword evidence="6 9" id="KW-0472">Membrane</keyword>
<gene>
    <name evidence="10" type="ORF">D3M95_02070</name>
</gene>
<evidence type="ECO:0000256" key="2">
    <source>
        <dbReference type="ARBA" id="ARBA00022475"/>
    </source>
</evidence>
<evidence type="ECO:0000313" key="11">
    <source>
        <dbReference type="Proteomes" id="UP000285278"/>
    </source>
</evidence>
<comment type="subcellular location">
    <subcellularLocation>
        <location evidence="1">Cell membrane</location>
        <topology evidence="1">Multi-pass membrane protein</topology>
    </subcellularLocation>
</comment>
<evidence type="ECO:0000256" key="3">
    <source>
        <dbReference type="ARBA" id="ARBA00022679"/>
    </source>
</evidence>
<dbReference type="Pfam" id="PF09594">
    <property type="entry name" value="GT87"/>
    <property type="match status" value="1"/>
</dbReference>
<keyword evidence="5 9" id="KW-1133">Transmembrane helix</keyword>
<feature type="transmembrane region" description="Helical" evidence="9">
    <location>
        <begin position="126"/>
        <end position="143"/>
    </location>
</feature>
<evidence type="ECO:0000256" key="4">
    <source>
        <dbReference type="ARBA" id="ARBA00022692"/>
    </source>
</evidence>
<keyword evidence="4 9" id="KW-0812">Transmembrane</keyword>
<protein>
    <submittedName>
        <fullName evidence="10">DUF2029 domain-containing protein</fullName>
    </submittedName>
</protein>
<feature type="transmembrane region" description="Helical" evidence="9">
    <location>
        <begin position="267"/>
        <end position="284"/>
    </location>
</feature>
<feature type="region of interest" description="Disordered" evidence="8">
    <location>
        <begin position="401"/>
        <end position="422"/>
    </location>
</feature>
<feature type="transmembrane region" description="Helical" evidence="9">
    <location>
        <begin position="203"/>
        <end position="220"/>
    </location>
</feature>
<feature type="transmembrane region" description="Helical" evidence="9">
    <location>
        <begin position="174"/>
        <end position="196"/>
    </location>
</feature>
<organism evidence="10 11">
    <name type="scientific">Corynebacterium falsenii</name>
    <dbReference type="NCBI Taxonomy" id="108486"/>
    <lineage>
        <taxon>Bacteria</taxon>
        <taxon>Bacillati</taxon>
        <taxon>Actinomycetota</taxon>
        <taxon>Actinomycetes</taxon>
        <taxon>Mycobacteriales</taxon>
        <taxon>Corynebacteriaceae</taxon>
        <taxon>Corynebacterium</taxon>
    </lineage>
</organism>
<dbReference type="OrthoDB" id="9774600at2"/>
<proteinExistence type="inferred from homology"/>
<dbReference type="EMBL" id="QXJK01000002">
    <property type="protein sequence ID" value="RIX36109.1"/>
    <property type="molecule type" value="Genomic_DNA"/>
</dbReference>
<feature type="transmembrane region" description="Helical" evidence="9">
    <location>
        <begin position="77"/>
        <end position="94"/>
    </location>
</feature>
<accession>A0A418Q8S1</accession>
<evidence type="ECO:0000256" key="8">
    <source>
        <dbReference type="SAM" id="MobiDB-lite"/>
    </source>
</evidence>
<dbReference type="Proteomes" id="UP000285278">
    <property type="component" value="Unassembled WGS sequence"/>
</dbReference>
<comment type="similarity">
    <text evidence="7">Belongs to the glycosyltransferase 87 family.</text>
</comment>
<dbReference type="AlphaFoldDB" id="A0A418Q8S1"/>
<feature type="transmembrane region" description="Helical" evidence="9">
    <location>
        <begin position="332"/>
        <end position="353"/>
    </location>
</feature>
<evidence type="ECO:0000256" key="6">
    <source>
        <dbReference type="ARBA" id="ARBA00023136"/>
    </source>
</evidence>
<keyword evidence="3" id="KW-0808">Transferase</keyword>
<feature type="transmembrane region" description="Helical" evidence="9">
    <location>
        <begin position="150"/>
        <end position="168"/>
    </location>
</feature>
<name>A0A418Q8S1_9CORY</name>
<dbReference type="GO" id="GO:0005886">
    <property type="term" value="C:plasma membrane"/>
    <property type="evidence" value="ECO:0007669"/>
    <property type="project" value="UniProtKB-SubCell"/>
</dbReference>
<dbReference type="RefSeq" id="WP_119664286.1">
    <property type="nucleotide sequence ID" value="NZ_QXJK01000002.1"/>
</dbReference>
<feature type="transmembrane region" description="Helical" evidence="9">
    <location>
        <begin position="296"/>
        <end position="326"/>
    </location>
</feature>
<keyword evidence="2" id="KW-1003">Cell membrane</keyword>
<evidence type="ECO:0000256" key="7">
    <source>
        <dbReference type="ARBA" id="ARBA00024033"/>
    </source>
</evidence>
<dbReference type="InterPro" id="IPR018584">
    <property type="entry name" value="GT87"/>
</dbReference>
<keyword evidence="11" id="KW-1185">Reference proteome</keyword>
<feature type="transmembrane region" description="Helical" evidence="9">
    <location>
        <begin position="101"/>
        <end position="120"/>
    </location>
</feature>
<evidence type="ECO:0000256" key="9">
    <source>
        <dbReference type="SAM" id="Phobius"/>
    </source>
</evidence>
<reference evidence="10 11" key="1">
    <citation type="submission" date="2018-09" db="EMBL/GenBank/DDBJ databases">
        <title>Optimization and identification of Corynebacterium falsenii FN1-14 from fish paste.</title>
        <authorList>
            <person name="Daroonpunt R."/>
            <person name="Tanasupawat S."/>
        </authorList>
    </citation>
    <scope>NUCLEOTIDE SEQUENCE [LARGE SCALE GENOMIC DNA]</scope>
    <source>
        <strain evidence="10 11">FN1-14</strain>
    </source>
</reference>
<sequence length="422" mass="47091">MLQLPPTVRAHRSLDYLAPCVLIMGLFFGAYAVQDTLEHARVAFLLDVGVFRDAGRAITENFPLYSSDFPTRSGFRFIYPPFAAALFVPLTWMTEERMQDVWTIATVVAVLAVVSMATHRLGLRRWWMWAIGLTGFALMLDPIQKHLMYGQINIFLALLITADVLGYMPRWLRGLGIGVAAGIKITPAAYALIFFVRRDWWSLVRSVFFALVTVGIGLLIRPSDAWYYWTVEFFNPDRGGAPSYPPNQALTGLIARLGIPDDTASTIMGPGFLILAALTFWGVWKLTWSGRHVDALMLVLLGISLANPIAVTHHWSGMVIALPLVFVAVNRYVGAAMLLFLYANFAGFWVLYPNQPTYSFEFPEWFVYNLQGLSGLILFVTYLVTVPKPVGAPPLLPFRRHPAPHSTSPLREPQEGVVQPAG</sequence>
<evidence type="ECO:0000313" key="10">
    <source>
        <dbReference type="EMBL" id="RIX36109.1"/>
    </source>
</evidence>
<feature type="transmembrane region" description="Helical" evidence="9">
    <location>
        <begin position="365"/>
        <end position="385"/>
    </location>
</feature>
<evidence type="ECO:0000256" key="1">
    <source>
        <dbReference type="ARBA" id="ARBA00004651"/>
    </source>
</evidence>
<evidence type="ECO:0000256" key="5">
    <source>
        <dbReference type="ARBA" id="ARBA00022989"/>
    </source>
</evidence>
<comment type="caution">
    <text evidence="10">The sequence shown here is derived from an EMBL/GenBank/DDBJ whole genome shotgun (WGS) entry which is preliminary data.</text>
</comment>
<dbReference type="GO" id="GO:0016758">
    <property type="term" value="F:hexosyltransferase activity"/>
    <property type="evidence" value="ECO:0007669"/>
    <property type="project" value="InterPro"/>
</dbReference>
<feature type="transmembrane region" description="Helical" evidence="9">
    <location>
        <begin position="16"/>
        <end position="33"/>
    </location>
</feature>